<keyword evidence="1" id="KW-1133">Transmembrane helix</keyword>
<accession>A0A1F4XJV8</accession>
<evidence type="ECO:0000256" key="1">
    <source>
        <dbReference type="SAM" id="Phobius"/>
    </source>
</evidence>
<feature type="transmembrane region" description="Helical" evidence="1">
    <location>
        <begin position="62"/>
        <end position="86"/>
    </location>
</feature>
<feature type="transmembrane region" description="Helical" evidence="1">
    <location>
        <begin position="98"/>
        <end position="119"/>
    </location>
</feature>
<gene>
    <name evidence="2" type="ORF">A2V81_03560</name>
</gene>
<keyword evidence="1" id="KW-0812">Transmembrane</keyword>
<comment type="caution">
    <text evidence="2">The sequence shown here is derived from an EMBL/GenBank/DDBJ whole genome shotgun (WGS) entry which is preliminary data.</text>
</comment>
<evidence type="ECO:0000313" key="2">
    <source>
        <dbReference type="EMBL" id="OGC81929.1"/>
    </source>
</evidence>
<keyword evidence="1" id="KW-0472">Membrane</keyword>
<dbReference type="Proteomes" id="UP000177614">
    <property type="component" value="Unassembled WGS sequence"/>
</dbReference>
<protein>
    <submittedName>
        <fullName evidence="2">Uncharacterized protein</fullName>
    </submittedName>
</protein>
<feature type="transmembrane region" description="Helical" evidence="1">
    <location>
        <begin position="186"/>
        <end position="205"/>
    </location>
</feature>
<sequence>MADNDFYIGPRKYEGVIVFYRMLAGIVGGLAGGLIILIGLILAGSLLNALADPTAFVSPFAIFMAVSVLFMAGLVGNGLSVFLMSLSDQDKYQNPYRGLLQVAVINIVIFLISIGAYFIARSIDISFMITVALVQFVSSALASTFVFSAVTVRPSEFVIEIYGGFISMLLGLGIATLVYFVGNELALFFGLPIIMWFSIGFFGGLTEFFYYQLYRHTGVDVLETGDADYQDEGFDEPAERKK</sequence>
<feature type="transmembrane region" description="Helical" evidence="1">
    <location>
        <begin position="125"/>
        <end position="150"/>
    </location>
</feature>
<organism evidence="2 3">
    <name type="scientific">Candidatus Abawacabacteria bacterium RBG_16_42_10</name>
    <dbReference type="NCBI Taxonomy" id="1817814"/>
    <lineage>
        <taxon>Bacteria</taxon>
        <taxon>Candidatus Abawacaibacteriota</taxon>
    </lineage>
</organism>
<feature type="transmembrane region" description="Helical" evidence="1">
    <location>
        <begin position="157"/>
        <end position="180"/>
    </location>
</feature>
<dbReference type="STRING" id="1817814.A2V81_03560"/>
<evidence type="ECO:0000313" key="3">
    <source>
        <dbReference type="Proteomes" id="UP000177614"/>
    </source>
</evidence>
<proteinExistence type="predicted"/>
<feature type="transmembrane region" description="Helical" evidence="1">
    <location>
        <begin position="18"/>
        <end position="42"/>
    </location>
</feature>
<dbReference type="AlphaFoldDB" id="A0A1F4XJV8"/>
<reference evidence="2 3" key="1">
    <citation type="journal article" date="2016" name="Nat. Commun.">
        <title>Thousands of microbial genomes shed light on interconnected biogeochemical processes in an aquifer system.</title>
        <authorList>
            <person name="Anantharaman K."/>
            <person name="Brown C.T."/>
            <person name="Hug L.A."/>
            <person name="Sharon I."/>
            <person name="Castelle C.J."/>
            <person name="Probst A.J."/>
            <person name="Thomas B.C."/>
            <person name="Singh A."/>
            <person name="Wilkins M.J."/>
            <person name="Karaoz U."/>
            <person name="Brodie E.L."/>
            <person name="Williams K.H."/>
            <person name="Hubbard S.S."/>
            <person name="Banfield J.F."/>
        </authorList>
    </citation>
    <scope>NUCLEOTIDE SEQUENCE [LARGE SCALE GENOMIC DNA]</scope>
</reference>
<dbReference type="EMBL" id="MEWR01000014">
    <property type="protein sequence ID" value="OGC81929.1"/>
    <property type="molecule type" value="Genomic_DNA"/>
</dbReference>
<name>A0A1F4XJV8_9BACT</name>